<keyword evidence="3" id="KW-1185">Reference proteome</keyword>
<dbReference type="InterPro" id="IPR050838">
    <property type="entry name" value="Ketopantoate_reductase"/>
</dbReference>
<dbReference type="InterPro" id="IPR013752">
    <property type="entry name" value="KPA_reductase"/>
</dbReference>
<reference evidence="2 3" key="1">
    <citation type="submission" date="2020-06" db="EMBL/GenBank/DDBJ databases">
        <title>The yeast mating-type switching endonuclease HO is a domesticated member of an unorthodox homing genetic element family.</title>
        <authorList>
            <person name="Coughlan A.Y."/>
            <person name="Lombardi L."/>
            <person name="Braun-Galleani S."/>
            <person name="Martos A.R."/>
            <person name="Galeote V."/>
            <person name="Bigey F."/>
            <person name="Dequin S."/>
            <person name="Byrne K.P."/>
            <person name="Wolfe K.H."/>
        </authorList>
    </citation>
    <scope>NUCLEOTIDE SEQUENCE [LARGE SCALE GENOMIC DNA]</scope>
    <source>
        <strain evidence="2 3">CBS2947</strain>
    </source>
</reference>
<gene>
    <name evidence="2" type="ORF">HG537_0H00520</name>
</gene>
<dbReference type="GO" id="GO:0050661">
    <property type="term" value="F:NADP binding"/>
    <property type="evidence" value="ECO:0007669"/>
    <property type="project" value="TreeGrafter"/>
</dbReference>
<organism evidence="2 3">
    <name type="scientific">Torulaspora globosa</name>
    <dbReference type="NCBI Taxonomy" id="48254"/>
    <lineage>
        <taxon>Eukaryota</taxon>
        <taxon>Fungi</taxon>
        <taxon>Dikarya</taxon>
        <taxon>Ascomycota</taxon>
        <taxon>Saccharomycotina</taxon>
        <taxon>Saccharomycetes</taxon>
        <taxon>Saccharomycetales</taxon>
        <taxon>Saccharomycetaceae</taxon>
        <taxon>Torulaspora</taxon>
    </lineage>
</organism>
<dbReference type="Proteomes" id="UP000510647">
    <property type="component" value="Chromosome 8"/>
</dbReference>
<sequence>MANIPRVYSLVNNPIASLLAYEIAQIPSQPKVPQVVLLLNDQKKLSRFLENDSKLTIQRGNDPDYHHTQFMASHLPPVYSSGQVASMANAIFSGPHTKGVVQSIRKYRACFEDFSNILLVDPPAGAIEHLYRKVWQNVDSRPNLFVGVTGDRSVATRIDEFRIDVKPGTLSLSVSPVPKDFKHYTFDDELKRRQDVDLLSLLDAASGNENAIVPLDIRYYSYGELLLIRLERLIVESCTEPLAAIYGCKYIGELLFSNQADDMIRKMIKEQMRILWLTHPFLANIQNSGIALDCERLYSVIKKELKAGVDRKSMMRLKIDQLEATNVNELTGYFVRLAAYRKIDCKWNEAVTNMVKGKVALTRHRALSHKYL</sequence>
<dbReference type="OrthoDB" id="73846at2759"/>
<feature type="domain" description="Ketopantoate reductase C-terminal" evidence="1">
    <location>
        <begin position="226"/>
        <end position="358"/>
    </location>
</feature>
<dbReference type="InterPro" id="IPR008927">
    <property type="entry name" value="6-PGluconate_DH-like_C_sf"/>
</dbReference>
<dbReference type="AlphaFoldDB" id="A0A7H9HY09"/>
<dbReference type="SUPFAM" id="SSF48179">
    <property type="entry name" value="6-phosphogluconate dehydrogenase C-terminal domain-like"/>
    <property type="match status" value="1"/>
</dbReference>
<dbReference type="PANTHER" id="PTHR43765">
    <property type="entry name" value="2-DEHYDROPANTOATE 2-REDUCTASE-RELATED"/>
    <property type="match status" value="1"/>
</dbReference>
<evidence type="ECO:0000259" key="1">
    <source>
        <dbReference type="Pfam" id="PF08546"/>
    </source>
</evidence>
<dbReference type="EMBL" id="CP059274">
    <property type="protein sequence ID" value="QLQ82291.1"/>
    <property type="molecule type" value="Genomic_DNA"/>
</dbReference>
<name>A0A7H9HY09_9SACH</name>
<protein>
    <recommendedName>
        <fullName evidence="1">Ketopantoate reductase C-terminal domain-containing protein</fullName>
    </recommendedName>
</protein>
<dbReference type="Gene3D" id="1.10.1040.10">
    <property type="entry name" value="N-(1-d-carboxylethyl)-l-norvaline Dehydrogenase, domain 2"/>
    <property type="match status" value="1"/>
</dbReference>
<dbReference type="PANTHER" id="PTHR43765:SF4">
    <property type="entry name" value="CYTOCHROME B TRANSLATIONAL ACTIVATOR PROTEIN CBS2"/>
    <property type="match status" value="1"/>
</dbReference>
<dbReference type="InterPro" id="IPR013328">
    <property type="entry name" value="6PGD_dom2"/>
</dbReference>
<proteinExistence type="predicted"/>
<evidence type="ECO:0000313" key="3">
    <source>
        <dbReference type="Proteomes" id="UP000510647"/>
    </source>
</evidence>
<evidence type="ECO:0000313" key="2">
    <source>
        <dbReference type="EMBL" id="QLQ82291.1"/>
    </source>
</evidence>
<accession>A0A7H9HY09</accession>
<dbReference type="Pfam" id="PF08546">
    <property type="entry name" value="ApbA_C"/>
    <property type="match status" value="1"/>
</dbReference>
<dbReference type="GO" id="GO:0005739">
    <property type="term" value="C:mitochondrion"/>
    <property type="evidence" value="ECO:0007669"/>
    <property type="project" value="TreeGrafter"/>
</dbReference>
<dbReference type="GO" id="GO:0008677">
    <property type="term" value="F:2-dehydropantoate 2-reductase activity"/>
    <property type="evidence" value="ECO:0007669"/>
    <property type="project" value="TreeGrafter"/>
</dbReference>